<comment type="catalytic activity">
    <reaction evidence="13">
        <text>a ribonucleoside 5'-diphosphate + ATP = a ribonucleoside 5'-triphosphate + ADP</text>
        <dbReference type="Rhea" id="RHEA:18113"/>
        <dbReference type="ChEBI" id="CHEBI:30616"/>
        <dbReference type="ChEBI" id="CHEBI:57930"/>
        <dbReference type="ChEBI" id="CHEBI:61557"/>
        <dbReference type="ChEBI" id="CHEBI:456216"/>
        <dbReference type="EC" id="2.7.4.6"/>
    </reaction>
</comment>
<dbReference type="FunFam" id="3.30.70.141:FF:000003">
    <property type="entry name" value="Nucleoside diphosphate kinase"/>
    <property type="match status" value="1"/>
</dbReference>
<dbReference type="RefSeq" id="WP_089671550.1">
    <property type="nucleotide sequence ID" value="NZ_CP024845.1"/>
</dbReference>
<evidence type="ECO:0000256" key="10">
    <source>
        <dbReference type="ARBA" id="ARBA00022840"/>
    </source>
</evidence>
<evidence type="ECO:0000256" key="3">
    <source>
        <dbReference type="ARBA" id="ARBA00012966"/>
    </source>
</evidence>
<evidence type="ECO:0000256" key="4">
    <source>
        <dbReference type="ARBA" id="ARBA00017632"/>
    </source>
</evidence>
<dbReference type="EMBL" id="FNYR01000006">
    <property type="protein sequence ID" value="SEI71982.1"/>
    <property type="molecule type" value="Genomic_DNA"/>
</dbReference>
<dbReference type="GO" id="GO:0006241">
    <property type="term" value="P:CTP biosynthetic process"/>
    <property type="evidence" value="ECO:0007669"/>
    <property type="project" value="UniProtKB-UniRule"/>
</dbReference>
<protein>
    <recommendedName>
        <fullName evidence="4 13">Nucleoside diphosphate kinase</fullName>
        <shortName evidence="13">NDK</shortName>
        <shortName evidence="13">NDP kinase</shortName>
        <ecNumber evidence="3 13">2.7.4.6</ecNumber>
    </recommendedName>
    <alternativeName>
        <fullName evidence="13">Nucleoside-2-P kinase</fullName>
    </alternativeName>
</protein>
<keyword evidence="10 13" id="KW-0067">ATP-binding</keyword>
<dbReference type="GO" id="GO:0006228">
    <property type="term" value="P:UTP biosynthetic process"/>
    <property type="evidence" value="ECO:0007669"/>
    <property type="project" value="UniProtKB-UniRule"/>
</dbReference>
<dbReference type="PROSITE" id="PS51374">
    <property type="entry name" value="NDPK_LIKE"/>
    <property type="match status" value="1"/>
</dbReference>
<dbReference type="KEGG" id="hae:halTADL_0169"/>
<dbReference type="SMART" id="SM00562">
    <property type="entry name" value="NDK"/>
    <property type="match status" value="1"/>
</dbReference>
<evidence type="ECO:0000256" key="13">
    <source>
        <dbReference type="HAMAP-Rule" id="MF_00451"/>
    </source>
</evidence>
<feature type="binding site" evidence="13 14">
    <location>
        <position position="60"/>
    </location>
    <ligand>
        <name>ATP</name>
        <dbReference type="ChEBI" id="CHEBI:30616"/>
    </ligand>
</feature>
<comment type="cofactor">
    <cofactor evidence="1 13">
        <name>Mg(2+)</name>
        <dbReference type="ChEBI" id="CHEBI:18420"/>
    </cofactor>
</comment>
<feature type="binding site" evidence="13 14">
    <location>
        <position position="115"/>
    </location>
    <ligand>
        <name>ATP</name>
        <dbReference type="ChEBI" id="CHEBI:30616"/>
    </ligand>
</feature>
<dbReference type="OrthoDB" id="6874at2157"/>
<dbReference type="EC" id="2.7.4.6" evidence="3 13"/>
<keyword evidence="18" id="KW-1185">Reference proteome</keyword>
<organism evidence="17 18">
    <name type="scientific">Halohasta litchfieldiae</name>
    <dbReference type="NCBI Taxonomy" id="1073996"/>
    <lineage>
        <taxon>Archaea</taxon>
        <taxon>Methanobacteriati</taxon>
        <taxon>Methanobacteriota</taxon>
        <taxon>Stenosarchaea group</taxon>
        <taxon>Halobacteria</taxon>
        <taxon>Halobacteriales</taxon>
        <taxon>Haloferacaceae</taxon>
        <taxon>Halohasta</taxon>
    </lineage>
</organism>
<evidence type="ECO:0000313" key="17">
    <source>
        <dbReference type="EMBL" id="SEI71982.1"/>
    </source>
</evidence>
<feature type="domain" description="Nucleoside diphosphate kinase-like" evidence="16">
    <location>
        <begin position="4"/>
        <end position="143"/>
    </location>
</feature>
<dbReference type="STRING" id="1073996.SAMN05444271_10699"/>
<feature type="active site" description="Pros-phosphohistidine intermediate" evidence="13 14">
    <location>
        <position position="118"/>
    </location>
</feature>
<dbReference type="NCBIfam" id="NF001908">
    <property type="entry name" value="PRK00668.1"/>
    <property type="match status" value="1"/>
</dbReference>
<gene>
    <name evidence="13" type="primary">ndk</name>
    <name evidence="17" type="ORF">SAMN05444271_10699</name>
</gene>
<evidence type="ECO:0000256" key="1">
    <source>
        <dbReference type="ARBA" id="ARBA00001946"/>
    </source>
</evidence>
<comment type="subcellular location">
    <subcellularLocation>
        <location evidence="13">Cytoplasm</location>
    </subcellularLocation>
</comment>
<feature type="binding site" evidence="13 14">
    <location>
        <position position="12"/>
    </location>
    <ligand>
        <name>ATP</name>
        <dbReference type="ChEBI" id="CHEBI:30616"/>
    </ligand>
</feature>
<dbReference type="GO" id="GO:0004550">
    <property type="term" value="F:nucleoside diphosphate kinase activity"/>
    <property type="evidence" value="ECO:0007669"/>
    <property type="project" value="UniProtKB-UniRule"/>
</dbReference>
<dbReference type="InterPro" id="IPR001564">
    <property type="entry name" value="Nucleoside_diP_kinase"/>
</dbReference>
<dbReference type="GO" id="GO:0046872">
    <property type="term" value="F:metal ion binding"/>
    <property type="evidence" value="ECO:0007669"/>
    <property type="project" value="UniProtKB-KW"/>
</dbReference>
<comment type="catalytic activity">
    <reaction evidence="13">
        <text>a 2'-deoxyribonucleoside 5'-diphosphate + ATP = a 2'-deoxyribonucleoside 5'-triphosphate + ADP</text>
        <dbReference type="Rhea" id="RHEA:44640"/>
        <dbReference type="ChEBI" id="CHEBI:30616"/>
        <dbReference type="ChEBI" id="CHEBI:61560"/>
        <dbReference type="ChEBI" id="CHEBI:73316"/>
        <dbReference type="ChEBI" id="CHEBI:456216"/>
        <dbReference type="EC" id="2.7.4.6"/>
    </reaction>
</comment>
<keyword evidence="8 13" id="KW-0547">Nucleotide-binding</keyword>
<keyword evidence="7 13" id="KW-0479">Metal-binding</keyword>
<evidence type="ECO:0000256" key="6">
    <source>
        <dbReference type="ARBA" id="ARBA00022679"/>
    </source>
</evidence>
<evidence type="ECO:0000256" key="15">
    <source>
        <dbReference type="RuleBase" id="RU004011"/>
    </source>
</evidence>
<dbReference type="Proteomes" id="UP000198888">
    <property type="component" value="Unassembled WGS sequence"/>
</dbReference>
<evidence type="ECO:0000259" key="16">
    <source>
        <dbReference type="SMART" id="SM00562"/>
    </source>
</evidence>
<name>A0A1H6T856_9EURY</name>
<evidence type="ECO:0000256" key="2">
    <source>
        <dbReference type="ARBA" id="ARBA00008142"/>
    </source>
</evidence>
<keyword evidence="5 13" id="KW-0597">Phosphoprotein</keyword>
<keyword evidence="11 13" id="KW-0460">Magnesium</keyword>
<evidence type="ECO:0000256" key="5">
    <source>
        <dbReference type="ARBA" id="ARBA00022553"/>
    </source>
</evidence>
<evidence type="ECO:0000256" key="8">
    <source>
        <dbReference type="ARBA" id="ARBA00022741"/>
    </source>
</evidence>
<dbReference type="PANTHER" id="PTHR11349">
    <property type="entry name" value="NUCLEOSIDE DIPHOSPHATE KINASE"/>
    <property type="match status" value="1"/>
</dbReference>
<evidence type="ECO:0000256" key="9">
    <source>
        <dbReference type="ARBA" id="ARBA00022777"/>
    </source>
</evidence>
<keyword evidence="9 13" id="KW-0418">Kinase</keyword>
<comment type="function">
    <text evidence="13">Major role in the synthesis of nucleoside triphosphates other than ATP. The ATP gamma phosphate is transferred to the NDP beta phosphate via a ping-pong mechanism, using a phosphorylated active-site intermediate.</text>
</comment>
<dbReference type="GO" id="GO:0005524">
    <property type="term" value="F:ATP binding"/>
    <property type="evidence" value="ECO:0007669"/>
    <property type="project" value="UniProtKB-UniRule"/>
</dbReference>
<dbReference type="GeneID" id="35001002"/>
<proteinExistence type="inferred from homology"/>
<evidence type="ECO:0000313" key="18">
    <source>
        <dbReference type="Proteomes" id="UP000198888"/>
    </source>
</evidence>
<keyword evidence="6 13" id="KW-0808">Transferase</keyword>
<dbReference type="GO" id="GO:0006183">
    <property type="term" value="P:GTP biosynthetic process"/>
    <property type="evidence" value="ECO:0007669"/>
    <property type="project" value="UniProtKB-UniRule"/>
</dbReference>
<reference evidence="17 18" key="1">
    <citation type="submission" date="2016-10" db="EMBL/GenBank/DDBJ databases">
        <authorList>
            <person name="de Groot N.N."/>
        </authorList>
    </citation>
    <scope>NUCLEOTIDE SEQUENCE [LARGE SCALE GENOMIC DNA]</scope>
    <source>
        <strain evidence="17 18">DSM 22187</strain>
    </source>
</reference>
<feature type="binding site" evidence="13 14">
    <location>
        <position position="88"/>
    </location>
    <ligand>
        <name>ATP</name>
        <dbReference type="ChEBI" id="CHEBI:30616"/>
    </ligand>
</feature>
<accession>A0A2H4PY06</accession>
<comment type="similarity">
    <text evidence="2 13 14 15">Belongs to the NDK family.</text>
</comment>
<dbReference type="PRINTS" id="PR01243">
    <property type="entry name" value="NUCDPKINASE"/>
</dbReference>
<dbReference type="InterPro" id="IPR034907">
    <property type="entry name" value="NDK-like_dom"/>
</dbReference>
<dbReference type="HAMAP" id="MF_00451">
    <property type="entry name" value="NDP_kinase"/>
    <property type="match status" value="1"/>
</dbReference>
<dbReference type="AlphaFoldDB" id="A0A1H6T856"/>
<feature type="binding site" evidence="13 14">
    <location>
        <position position="105"/>
    </location>
    <ligand>
        <name>ATP</name>
        <dbReference type="ChEBI" id="CHEBI:30616"/>
    </ligand>
</feature>
<dbReference type="Pfam" id="PF00334">
    <property type="entry name" value="NDK"/>
    <property type="match status" value="1"/>
</dbReference>
<dbReference type="InterPro" id="IPR036850">
    <property type="entry name" value="NDK-like_dom_sf"/>
</dbReference>
<evidence type="ECO:0000256" key="12">
    <source>
        <dbReference type="ARBA" id="ARBA00023080"/>
    </source>
</evidence>
<evidence type="ECO:0000256" key="11">
    <source>
        <dbReference type="ARBA" id="ARBA00022842"/>
    </source>
</evidence>
<dbReference type="CDD" id="cd04413">
    <property type="entry name" value="NDPk_I"/>
    <property type="match status" value="1"/>
</dbReference>
<keyword evidence="13" id="KW-0963">Cytoplasm</keyword>
<dbReference type="Gene3D" id="3.30.70.141">
    <property type="entry name" value="Nucleoside diphosphate kinase-like domain"/>
    <property type="match status" value="1"/>
</dbReference>
<dbReference type="SUPFAM" id="SSF54919">
    <property type="entry name" value="Nucleoside diphosphate kinase, NDK"/>
    <property type="match status" value="1"/>
</dbReference>
<keyword evidence="12 13" id="KW-0546">Nucleotide metabolism</keyword>
<evidence type="ECO:0000256" key="7">
    <source>
        <dbReference type="ARBA" id="ARBA00022723"/>
    </source>
</evidence>
<sequence length="154" mass="17508">MSNDERTFVMVKPDGVQRGLIGEITSRFEHRGLKLVGAKAIQLDRELAEEHYAEHEGKPFFEGLVDFITSAPVFAMVWEGKDATHQVRRMVGETDPAESPPGTIRGDYGLDLGRNLIHASDHEDPGSNEREIELFFDDDELLDYEQVTAEWQYE</sequence>
<feature type="binding site" evidence="13 14">
    <location>
        <position position="94"/>
    </location>
    <ligand>
        <name>ATP</name>
        <dbReference type="ChEBI" id="CHEBI:30616"/>
    </ligand>
</feature>
<dbReference type="GO" id="GO:0005737">
    <property type="term" value="C:cytoplasm"/>
    <property type="evidence" value="ECO:0007669"/>
    <property type="project" value="UniProtKB-SubCell"/>
</dbReference>
<evidence type="ECO:0000256" key="14">
    <source>
        <dbReference type="PROSITE-ProRule" id="PRU00706"/>
    </source>
</evidence>
<accession>A0A1H6T856</accession>